<evidence type="ECO:0000313" key="5">
    <source>
        <dbReference type="Proteomes" id="UP001156856"/>
    </source>
</evidence>
<dbReference type="EMBL" id="BJZU01000127">
    <property type="protein sequence ID" value="GEP06889.1"/>
    <property type="molecule type" value="Genomic_DNA"/>
</dbReference>
<reference evidence="3" key="4">
    <citation type="submission" date="2023-01" db="EMBL/GenBank/DDBJ databases">
        <title>Draft genome sequence of Methylobacterium oxalidis strain NBRC 107715.</title>
        <authorList>
            <person name="Sun Q."/>
            <person name="Mori K."/>
        </authorList>
    </citation>
    <scope>NUCLEOTIDE SEQUENCE</scope>
    <source>
        <strain evidence="3">NBRC 107715</strain>
    </source>
</reference>
<evidence type="ECO:0000313" key="2">
    <source>
        <dbReference type="EMBL" id="GEP06889.1"/>
    </source>
</evidence>
<dbReference type="AlphaFoldDB" id="A0A512JAI4"/>
<reference evidence="5" key="2">
    <citation type="journal article" date="2019" name="Int. J. Syst. Evol. Microbiol.">
        <title>The Global Catalogue of Microorganisms (GCM) 10K type strain sequencing project: providing services to taxonomists for standard genome sequencing and annotation.</title>
        <authorList>
            <consortium name="The Broad Institute Genomics Platform"/>
            <consortium name="The Broad Institute Genome Sequencing Center for Infectious Disease"/>
            <person name="Wu L."/>
            <person name="Ma J."/>
        </authorList>
    </citation>
    <scope>NUCLEOTIDE SEQUENCE [LARGE SCALE GENOMIC DNA]</scope>
    <source>
        <strain evidence="5">NBRC 107715</strain>
    </source>
</reference>
<dbReference type="InterPro" id="IPR011051">
    <property type="entry name" value="RmlC_Cupin_sf"/>
</dbReference>
<gene>
    <name evidence="3" type="ORF">GCM10007888_37140</name>
    <name evidence="2" type="ORF">MOX02_49270</name>
</gene>
<evidence type="ECO:0008006" key="6">
    <source>
        <dbReference type="Google" id="ProtNLM"/>
    </source>
</evidence>
<evidence type="ECO:0000256" key="1">
    <source>
        <dbReference type="SAM" id="MobiDB-lite"/>
    </source>
</evidence>
<name>A0A512JAI4_9HYPH</name>
<protein>
    <recommendedName>
        <fullName evidence="6">Cupin</fullName>
    </recommendedName>
</protein>
<comment type="caution">
    <text evidence="2">The sequence shown here is derived from an EMBL/GenBank/DDBJ whole genome shotgun (WGS) entry which is preliminary data.</text>
</comment>
<evidence type="ECO:0000313" key="4">
    <source>
        <dbReference type="Proteomes" id="UP000321960"/>
    </source>
</evidence>
<reference evidence="3" key="1">
    <citation type="journal article" date="2014" name="Int. J. Syst. Evol. Microbiol.">
        <title>Complete genome of a new Firmicutes species belonging to the dominant human colonic microbiota ('Ruminococcus bicirculans') reveals two chromosomes and a selective capacity to utilize plant glucans.</title>
        <authorList>
            <consortium name="NISC Comparative Sequencing Program"/>
            <person name="Wegmann U."/>
            <person name="Louis P."/>
            <person name="Goesmann A."/>
            <person name="Henrissat B."/>
            <person name="Duncan S.H."/>
            <person name="Flint H.J."/>
        </authorList>
    </citation>
    <scope>NUCLEOTIDE SEQUENCE</scope>
    <source>
        <strain evidence="3">NBRC 107715</strain>
    </source>
</reference>
<feature type="region of interest" description="Disordered" evidence="1">
    <location>
        <begin position="96"/>
        <end position="122"/>
    </location>
</feature>
<dbReference type="Proteomes" id="UP001156856">
    <property type="component" value="Unassembled WGS sequence"/>
</dbReference>
<evidence type="ECO:0000313" key="3">
    <source>
        <dbReference type="EMBL" id="GLS65332.1"/>
    </source>
</evidence>
<organism evidence="2 4">
    <name type="scientific">Methylobacterium oxalidis</name>
    <dbReference type="NCBI Taxonomy" id="944322"/>
    <lineage>
        <taxon>Bacteria</taxon>
        <taxon>Pseudomonadati</taxon>
        <taxon>Pseudomonadota</taxon>
        <taxon>Alphaproteobacteria</taxon>
        <taxon>Hyphomicrobiales</taxon>
        <taxon>Methylobacteriaceae</taxon>
        <taxon>Methylobacterium</taxon>
    </lineage>
</organism>
<dbReference type="Proteomes" id="UP000321960">
    <property type="component" value="Unassembled WGS sequence"/>
</dbReference>
<reference evidence="2 4" key="3">
    <citation type="submission" date="2019-07" db="EMBL/GenBank/DDBJ databases">
        <title>Whole genome shotgun sequence of Methylobacterium oxalidis NBRC 107715.</title>
        <authorList>
            <person name="Hosoyama A."/>
            <person name="Uohara A."/>
            <person name="Ohji S."/>
            <person name="Ichikawa N."/>
        </authorList>
    </citation>
    <scope>NUCLEOTIDE SEQUENCE [LARGE SCALE GENOMIC DNA]</scope>
    <source>
        <strain evidence="2 4">NBRC 107715</strain>
    </source>
</reference>
<accession>A0A512JAI4</accession>
<dbReference type="CDD" id="cd07009">
    <property type="entry name" value="cupin_BLL0285-like"/>
    <property type="match status" value="1"/>
</dbReference>
<keyword evidence="5" id="KW-1185">Reference proteome</keyword>
<sequence length="150" mass="17028">MTEAKPKVPYWHVWTDAEGVSHQDRFWLTEFDLRSMKPPADPQWQGTRRTHKSTVMVTVQPVGWVGQWHENPKPQWIVPLSGRWFVETLDGTRVEMGPGELSFGEDQNTRPDARGRTGHLSGTVGDEPAVLMVVQIEDEAPTVGQPGRFR</sequence>
<dbReference type="OrthoDB" id="4205621at2"/>
<dbReference type="SUPFAM" id="SSF51182">
    <property type="entry name" value="RmlC-like cupins"/>
    <property type="match status" value="1"/>
</dbReference>
<dbReference type="RefSeq" id="WP_147028392.1">
    <property type="nucleotide sequence ID" value="NZ_BJZU01000127.1"/>
</dbReference>
<dbReference type="EMBL" id="BSPK01000068">
    <property type="protein sequence ID" value="GLS65332.1"/>
    <property type="molecule type" value="Genomic_DNA"/>
</dbReference>
<proteinExistence type="predicted"/>